<dbReference type="SUPFAM" id="SSF48264">
    <property type="entry name" value="Cytochrome P450"/>
    <property type="match status" value="1"/>
</dbReference>
<dbReference type="PRINTS" id="PR00385">
    <property type="entry name" value="P450"/>
</dbReference>
<dbReference type="InterPro" id="IPR017972">
    <property type="entry name" value="Cyt_P450_CS"/>
</dbReference>
<dbReference type="GO" id="GO:0016125">
    <property type="term" value="P:sterol metabolic process"/>
    <property type="evidence" value="ECO:0007669"/>
    <property type="project" value="TreeGrafter"/>
</dbReference>
<evidence type="ECO:0000256" key="11">
    <source>
        <dbReference type="SAM" id="Phobius"/>
    </source>
</evidence>
<dbReference type="PANTHER" id="PTHR24286">
    <property type="entry name" value="CYTOCHROME P450 26"/>
    <property type="match status" value="1"/>
</dbReference>
<dbReference type="GO" id="GO:0042617">
    <property type="term" value="P:paclitaxel biosynthetic process"/>
    <property type="evidence" value="ECO:0007669"/>
    <property type="project" value="UniProtKB-KW"/>
</dbReference>
<evidence type="ECO:0000256" key="6">
    <source>
        <dbReference type="ARBA" id="ARBA00023004"/>
    </source>
</evidence>
<dbReference type="PANTHER" id="PTHR24286:SF384">
    <property type="entry name" value="P450, PUTATIVE (EUROFUNG)-RELATED"/>
    <property type="match status" value="1"/>
</dbReference>
<dbReference type="GO" id="GO:0005506">
    <property type="term" value="F:iron ion binding"/>
    <property type="evidence" value="ECO:0007669"/>
    <property type="project" value="InterPro"/>
</dbReference>
<dbReference type="EMBL" id="MF448638">
    <property type="protein sequence ID" value="ATG29959.1"/>
    <property type="molecule type" value="mRNA"/>
</dbReference>
<protein>
    <submittedName>
        <fullName evidence="12">CYP725A20</fullName>
    </submittedName>
</protein>
<proteinExistence type="evidence at transcript level"/>
<evidence type="ECO:0000256" key="7">
    <source>
        <dbReference type="ARBA" id="ARBA00023033"/>
    </source>
</evidence>
<dbReference type="InterPro" id="IPR036396">
    <property type="entry name" value="Cyt_P450_sf"/>
</dbReference>
<keyword evidence="11" id="KW-1133">Transmembrane helix</keyword>
<dbReference type="InterPro" id="IPR001128">
    <property type="entry name" value="Cyt_P450"/>
</dbReference>
<comment type="similarity">
    <text evidence="2 10">Belongs to the cytochrome P450 family.</text>
</comment>
<name>A0A291FAZ6_TAXCH</name>
<keyword evidence="5 10" id="KW-0560">Oxidoreductase</keyword>
<keyword evidence="11" id="KW-0472">Membrane</keyword>
<dbReference type="Pfam" id="PF00067">
    <property type="entry name" value="p450"/>
    <property type="match status" value="1"/>
</dbReference>
<keyword evidence="6 9" id="KW-0408">Iron</keyword>
<dbReference type="GO" id="GO:0016705">
    <property type="term" value="F:oxidoreductase activity, acting on paired donors, with incorporation or reduction of molecular oxygen"/>
    <property type="evidence" value="ECO:0007669"/>
    <property type="project" value="InterPro"/>
</dbReference>
<evidence type="ECO:0000256" key="4">
    <source>
        <dbReference type="ARBA" id="ARBA00022723"/>
    </source>
</evidence>
<dbReference type="PROSITE" id="PS00086">
    <property type="entry name" value="CYTOCHROME_P450"/>
    <property type="match status" value="1"/>
</dbReference>
<reference evidence="12" key="1">
    <citation type="journal article" date="2017" name="Front. Plant Sci.">
        <title>Transcriptome Assembly and Systematic Identification of Novel Cytochrome P450s in Taxus chinensis.</title>
        <authorList>
            <person name="Liao W."/>
            <person name="Zhao S."/>
            <person name="Zhang M."/>
            <person name="Dong K."/>
            <person name="Chen Y."/>
            <person name="Fu C."/>
            <person name="Yu L."/>
        </authorList>
    </citation>
    <scope>NUCLEOTIDE SEQUENCE</scope>
</reference>
<evidence type="ECO:0000256" key="5">
    <source>
        <dbReference type="ARBA" id="ARBA00023002"/>
    </source>
</evidence>
<evidence type="ECO:0000256" key="1">
    <source>
        <dbReference type="ARBA" id="ARBA00005122"/>
    </source>
</evidence>
<evidence type="ECO:0000256" key="3">
    <source>
        <dbReference type="ARBA" id="ARBA00022617"/>
    </source>
</evidence>
<keyword evidence="8" id="KW-0876">Taxol biosynthesis</keyword>
<evidence type="ECO:0000256" key="2">
    <source>
        <dbReference type="ARBA" id="ARBA00010617"/>
    </source>
</evidence>
<evidence type="ECO:0000256" key="8">
    <source>
        <dbReference type="ARBA" id="ARBA00023059"/>
    </source>
</evidence>
<sequence length="503" mass="56789">MDSFHCNISTVNAKIHQVILQMESFPATLFIAMGSITVITLLMLFLRPKKQSSLKLPPGNLGFPLIGETFKFLEALRSNKAQQFFEERVAKFGEVFMTSLTGHRTIVVCGAKGNRLLLSNENKLVVVSWPVSFLKLMGEDSVAAKIGESHRTLRAAIDTFFGPGALQNYVAKMSSEIEVHINEKWKGKEQVTVLPLVRRLLFAIACSLFFGITDEHALEPLHILLETVLTGNLCVPIDFPGTGYNKAVKARAKLDAILLSLIEKRRRDLKSGMASPKQDLLSVLLTFRDERGKPLSDKEIIDNFSGLLHASYDTTISPITIMFKLLSDNPECYQKMAQEQLAILSTKMEGEDISWKDLREMKYTWQIVQETLRMFPPSFGTFRKALSDIHYDGYIIPKGSKLLWTAYTTHPKEEYFTNPEKFMPSRFHEEAPPVAPYTYVPFGGGLRKCPGWEFSKTEILLFMHHFVKAFTGYKTIDPDEKISANPVPPLPVNGCPIKLFQRS</sequence>
<dbReference type="InterPro" id="IPR002403">
    <property type="entry name" value="Cyt_P450_E_grp-IV"/>
</dbReference>
<dbReference type="FunFam" id="1.10.630.10:FF:000022">
    <property type="entry name" value="Taxadiene 5-alpha hydroxylase"/>
    <property type="match status" value="1"/>
</dbReference>
<keyword evidence="11" id="KW-0812">Transmembrane</keyword>
<dbReference type="GO" id="GO:0020037">
    <property type="term" value="F:heme binding"/>
    <property type="evidence" value="ECO:0007669"/>
    <property type="project" value="InterPro"/>
</dbReference>
<evidence type="ECO:0000313" key="12">
    <source>
        <dbReference type="EMBL" id="ATG29959.1"/>
    </source>
</evidence>
<accession>A0A291FAZ6</accession>
<keyword evidence="7 10" id="KW-0503">Monooxygenase</keyword>
<evidence type="ECO:0000256" key="9">
    <source>
        <dbReference type="PIRSR" id="PIRSR602403-1"/>
    </source>
</evidence>
<organism evidence="12">
    <name type="scientific">Taxus chinensis</name>
    <name type="common">Chinese yew</name>
    <name type="synonym">Taxus wallichiana var. chinensis</name>
    <dbReference type="NCBI Taxonomy" id="29808"/>
    <lineage>
        <taxon>Eukaryota</taxon>
        <taxon>Viridiplantae</taxon>
        <taxon>Streptophyta</taxon>
        <taxon>Embryophyta</taxon>
        <taxon>Tracheophyta</taxon>
        <taxon>Spermatophyta</taxon>
        <taxon>Pinopsida</taxon>
        <taxon>Pinidae</taxon>
        <taxon>Conifers II</taxon>
        <taxon>Cupressales</taxon>
        <taxon>Taxaceae</taxon>
        <taxon>Taxus</taxon>
    </lineage>
</organism>
<dbReference type="CDD" id="cd11043">
    <property type="entry name" value="CYP90-like"/>
    <property type="match status" value="1"/>
</dbReference>
<dbReference type="AlphaFoldDB" id="A0A291FAZ6"/>
<dbReference type="GO" id="GO:0004497">
    <property type="term" value="F:monooxygenase activity"/>
    <property type="evidence" value="ECO:0007669"/>
    <property type="project" value="UniProtKB-KW"/>
</dbReference>
<dbReference type="SMR" id="A0A291FAZ6"/>
<keyword evidence="4 9" id="KW-0479">Metal-binding</keyword>
<comment type="pathway">
    <text evidence="1">Alkaloid biosynthesis; taxol biosynthesis.</text>
</comment>
<comment type="cofactor">
    <cofactor evidence="9">
        <name>heme</name>
        <dbReference type="ChEBI" id="CHEBI:30413"/>
    </cofactor>
</comment>
<dbReference type="PRINTS" id="PR00465">
    <property type="entry name" value="EP450IV"/>
</dbReference>
<dbReference type="Gene3D" id="1.10.630.10">
    <property type="entry name" value="Cytochrome P450"/>
    <property type="match status" value="1"/>
</dbReference>
<feature type="binding site" description="axial binding residue" evidence="9">
    <location>
        <position position="449"/>
    </location>
    <ligand>
        <name>heme</name>
        <dbReference type="ChEBI" id="CHEBI:30413"/>
    </ligand>
    <ligandPart>
        <name>Fe</name>
        <dbReference type="ChEBI" id="CHEBI:18248"/>
    </ligandPart>
</feature>
<feature type="transmembrane region" description="Helical" evidence="11">
    <location>
        <begin position="27"/>
        <end position="46"/>
    </location>
</feature>
<evidence type="ECO:0000256" key="10">
    <source>
        <dbReference type="RuleBase" id="RU000461"/>
    </source>
</evidence>
<keyword evidence="3 9" id="KW-0349">Heme</keyword>